<dbReference type="KEGG" id="osn:118767863"/>
<dbReference type="PANTHER" id="PTHR14136:SF17">
    <property type="entry name" value="BTB_POZ DOMAIN-CONTAINING PROTEIN KCTD9"/>
    <property type="match status" value="1"/>
</dbReference>
<dbReference type="Proteomes" id="UP000515154">
    <property type="component" value="Linkage group LG25"/>
</dbReference>
<feature type="region of interest" description="Disordered" evidence="1">
    <location>
        <begin position="420"/>
        <end position="444"/>
    </location>
</feature>
<protein>
    <submittedName>
        <fullName evidence="3">Uncharacterized protein LOC118767863</fullName>
    </submittedName>
</protein>
<gene>
    <name evidence="3" type="primary">LOC118767863</name>
</gene>
<dbReference type="Gene3D" id="2.160.20.80">
    <property type="entry name" value="E3 ubiquitin-protein ligase SopA"/>
    <property type="match status" value="1"/>
</dbReference>
<feature type="region of interest" description="Disordered" evidence="1">
    <location>
        <begin position="525"/>
        <end position="545"/>
    </location>
</feature>
<sequence>MDVASSSGSEILFPTLPAETIDKNTEIRNGKTTVHDASQQMTDPKLSLSQMTLPDINLSQNAFSEICQSQVTLPDTNLSQLTLPDTNLSQITLPDTNLSQLTLPDMNLSQLTLPDTNLSQLTLPDTNLSQLTLPDTNLSQLTLPDTNLSQLTLPDTNLSQLTLPDTNLSQLTLPDTNLLQVTLPRTNLSQATLTDSRKTKTIDSNFNETNSSFKESSQSRVPPTQPAGLSQMMTVPPSQKAPTIGHHKFQEIQNSQCHVTLYPGRKHSTTQGSILSTEPPDFDPYSFTEEPVFKNQQIRSTKSKHFQTKPKTARASMTGVKKLHKTIQQQLSTKFYSNLTNLLLESQEKLSVIKRTNSITCELLKQQGLQMNHTAQSKAILLSKIHTLKIRQRTLKSLFDSHNVFCRIAKEKLNLPLSQRPKTAETVSSKTIEPPANDTLVDVDDNQSDKASTVYSMSITSKHVKITTENRDEIKDNKLPIENVNRNVMNQHSIEGQHLQLNLQDKAPNQVAKVFKNIVNLPMNQLNKSNPNKHNSSFIAPNSKNSLPPLSVASSEDFPQMTIPPFLARQQTSVPGKSNLSSQQNKSTAKKLVSEENQKNNPLTSSSAPKEFSQPQNTIFTQTPIVETLHDDSNIEMSNNWKITANYSNTLRHKNCSRINSTLLSIGQEHSYSSRENSKSHNVIYQKEVVKVLLIEDSELTPISDVFPSLQWSNLNDCSLPSFLFEDINEWPAK</sequence>
<dbReference type="RefSeq" id="XP_036369087.1">
    <property type="nucleotide sequence ID" value="XM_036513194.1"/>
</dbReference>
<evidence type="ECO:0000256" key="1">
    <source>
        <dbReference type="SAM" id="MobiDB-lite"/>
    </source>
</evidence>
<dbReference type="AlphaFoldDB" id="A0A7E6FQD5"/>
<evidence type="ECO:0000313" key="3">
    <source>
        <dbReference type="RefSeq" id="XP_036369087.1"/>
    </source>
</evidence>
<feature type="compositionally biased region" description="Polar residues" evidence="1">
    <location>
        <begin position="420"/>
        <end position="431"/>
    </location>
</feature>
<organism evidence="2 3">
    <name type="scientific">Octopus sinensis</name>
    <name type="common">East Asian common octopus</name>
    <dbReference type="NCBI Taxonomy" id="2607531"/>
    <lineage>
        <taxon>Eukaryota</taxon>
        <taxon>Metazoa</taxon>
        <taxon>Spiralia</taxon>
        <taxon>Lophotrochozoa</taxon>
        <taxon>Mollusca</taxon>
        <taxon>Cephalopoda</taxon>
        <taxon>Coleoidea</taxon>
        <taxon>Octopodiformes</taxon>
        <taxon>Octopoda</taxon>
        <taxon>Incirrata</taxon>
        <taxon>Octopodidae</taxon>
        <taxon>Octopus</taxon>
    </lineage>
</organism>
<feature type="region of interest" description="Disordered" evidence="1">
    <location>
        <begin position="202"/>
        <end position="230"/>
    </location>
</feature>
<reference evidence="3" key="1">
    <citation type="submission" date="2025-08" db="UniProtKB">
        <authorList>
            <consortium name="RefSeq"/>
        </authorList>
    </citation>
    <scope>IDENTIFICATION</scope>
</reference>
<name>A0A7E6FQD5_9MOLL</name>
<accession>A0A7E6FQD5</accession>
<evidence type="ECO:0000313" key="2">
    <source>
        <dbReference type="Proteomes" id="UP000515154"/>
    </source>
</evidence>
<dbReference type="InterPro" id="IPR051082">
    <property type="entry name" value="Pentapeptide-BTB/POZ_domain"/>
</dbReference>
<dbReference type="InterPro" id="IPR001646">
    <property type="entry name" value="5peptide_repeat"/>
</dbReference>
<dbReference type="SUPFAM" id="SSF141571">
    <property type="entry name" value="Pentapeptide repeat-like"/>
    <property type="match status" value="1"/>
</dbReference>
<dbReference type="PANTHER" id="PTHR14136">
    <property type="entry name" value="BTB_POZ DOMAIN-CONTAINING PROTEIN KCTD9"/>
    <property type="match status" value="1"/>
</dbReference>
<feature type="region of interest" description="Disordered" evidence="1">
    <location>
        <begin position="572"/>
        <end position="617"/>
    </location>
</feature>
<feature type="compositionally biased region" description="Polar residues" evidence="1">
    <location>
        <begin position="572"/>
        <end position="587"/>
    </location>
</feature>
<proteinExistence type="predicted"/>
<feature type="compositionally biased region" description="Polar residues" evidence="1">
    <location>
        <begin position="599"/>
        <end position="617"/>
    </location>
</feature>
<dbReference type="Pfam" id="PF00805">
    <property type="entry name" value="Pentapeptide"/>
    <property type="match status" value="2"/>
</dbReference>
<keyword evidence="2" id="KW-1185">Reference proteome</keyword>